<name>A0A2I0LES3_PUNGR</name>
<evidence type="ECO:0000313" key="1">
    <source>
        <dbReference type="EMBL" id="PKI79175.1"/>
    </source>
</evidence>
<evidence type="ECO:0000313" key="2">
    <source>
        <dbReference type="Proteomes" id="UP000233551"/>
    </source>
</evidence>
<dbReference type="AlphaFoldDB" id="A0A2I0LES3"/>
<gene>
    <name evidence="1" type="ORF">CRG98_000467</name>
</gene>
<sequence length="167" mass="18713">MPVEQNHVYAPETTDLYSVFPRKLRSTYVHVSVVDCATRQRAGAREVNAGRTGELENLGTHLLQLTTCSNYRHNQSRPGHVSDRYTCGFSTEITSVFAGEELALNHGDEKAEYPELSPKLYLFTDVWVKVVKVSPSSTPFNSICHHLLLLDPSTFSTSNLAVNIFRI</sequence>
<protein>
    <submittedName>
        <fullName evidence="1">Uncharacterized protein</fullName>
    </submittedName>
</protein>
<proteinExistence type="predicted"/>
<reference evidence="1 2" key="1">
    <citation type="submission" date="2017-11" db="EMBL/GenBank/DDBJ databases">
        <title>De-novo sequencing of pomegranate (Punica granatum L.) genome.</title>
        <authorList>
            <person name="Akparov Z."/>
            <person name="Amiraslanov A."/>
            <person name="Hajiyeva S."/>
            <person name="Abbasov M."/>
            <person name="Kaur K."/>
            <person name="Hamwieh A."/>
            <person name="Solovyev V."/>
            <person name="Salamov A."/>
            <person name="Braich B."/>
            <person name="Kosarev P."/>
            <person name="Mahmoud A."/>
            <person name="Hajiyev E."/>
            <person name="Babayeva S."/>
            <person name="Izzatullayeva V."/>
            <person name="Mammadov A."/>
            <person name="Mammadov A."/>
            <person name="Sharifova S."/>
            <person name="Ojaghi J."/>
            <person name="Eynullazada K."/>
            <person name="Bayramov B."/>
            <person name="Abdulazimova A."/>
            <person name="Shahmuradov I."/>
        </authorList>
    </citation>
    <scope>NUCLEOTIDE SEQUENCE [LARGE SCALE GENOMIC DNA]</scope>
    <source>
        <strain evidence="2">cv. AG2017</strain>
        <tissue evidence="1">Leaf</tissue>
    </source>
</reference>
<organism evidence="1 2">
    <name type="scientific">Punica granatum</name>
    <name type="common">Pomegranate</name>
    <dbReference type="NCBI Taxonomy" id="22663"/>
    <lineage>
        <taxon>Eukaryota</taxon>
        <taxon>Viridiplantae</taxon>
        <taxon>Streptophyta</taxon>
        <taxon>Embryophyta</taxon>
        <taxon>Tracheophyta</taxon>
        <taxon>Spermatophyta</taxon>
        <taxon>Magnoliopsida</taxon>
        <taxon>eudicotyledons</taxon>
        <taxon>Gunneridae</taxon>
        <taxon>Pentapetalae</taxon>
        <taxon>rosids</taxon>
        <taxon>malvids</taxon>
        <taxon>Myrtales</taxon>
        <taxon>Lythraceae</taxon>
        <taxon>Punica</taxon>
    </lineage>
</organism>
<keyword evidence="2" id="KW-1185">Reference proteome</keyword>
<accession>A0A2I0LES3</accession>
<comment type="caution">
    <text evidence="1">The sequence shown here is derived from an EMBL/GenBank/DDBJ whole genome shotgun (WGS) entry which is preliminary data.</text>
</comment>
<dbReference type="EMBL" id="PGOL01000016">
    <property type="protein sequence ID" value="PKI79175.1"/>
    <property type="molecule type" value="Genomic_DNA"/>
</dbReference>
<dbReference type="Proteomes" id="UP000233551">
    <property type="component" value="Unassembled WGS sequence"/>
</dbReference>